<evidence type="ECO:0000256" key="7">
    <source>
        <dbReference type="ARBA" id="ARBA00022771"/>
    </source>
</evidence>
<dbReference type="OrthoDB" id="9547406at2759"/>
<dbReference type="SMART" id="SM00558">
    <property type="entry name" value="JmjC"/>
    <property type="match status" value="1"/>
</dbReference>
<evidence type="ECO:0000256" key="3">
    <source>
        <dbReference type="ARBA" id="ARBA00009711"/>
    </source>
</evidence>
<dbReference type="InParanoid" id="A0A3B5QS61"/>
<dbReference type="Pfam" id="PF02373">
    <property type="entry name" value="JmjC"/>
    <property type="match status" value="1"/>
</dbReference>
<feature type="compositionally biased region" description="Polar residues" evidence="23">
    <location>
        <begin position="708"/>
        <end position="717"/>
    </location>
</feature>
<feature type="compositionally biased region" description="Polar residues" evidence="23">
    <location>
        <begin position="348"/>
        <end position="360"/>
    </location>
</feature>
<name>A0A3B5QS61_XIPMA</name>
<dbReference type="PANTHER" id="PTHR10694:SF104">
    <property type="entry name" value="LYSINE-SPECIFIC DEMETHYLASE 4C"/>
    <property type="match status" value="1"/>
</dbReference>
<keyword evidence="11" id="KW-0007">Acetylation</keyword>
<evidence type="ECO:0000313" key="27">
    <source>
        <dbReference type="Ensembl" id="ENSXMAP00000034204.1"/>
    </source>
</evidence>
<dbReference type="Pfam" id="PF02375">
    <property type="entry name" value="JmjN"/>
    <property type="match status" value="1"/>
</dbReference>
<feature type="compositionally biased region" description="Acidic residues" evidence="23">
    <location>
        <begin position="1102"/>
        <end position="1123"/>
    </location>
</feature>
<evidence type="ECO:0000313" key="28">
    <source>
        <dbReference type="Proteomes" id="UP000002852"/>
    </source>
</evidence>
<feature type="compositionally biased region" description="Basic residues" evidence="23">
    <location>
        <begin position="1075"/>
        <end position="1088"/>
    </location>
</feature>
<dbReference type="KEGG" id="xma:102223593"/>
<reference evidence="27" key="4">
    <citation type="submission" date="2025-09" db="UniProtKB">
        <authorList>
            <consortium name="Ensembl"/>
        </authorList>
    </citation>
    <scope>IDENTIFICATION</scope>
    <source>
        <strain evidence="27">JP 163 A</strain>
    </source>
</reference>
<feature type="region of interest" description="Disordered" evidence="23">
    <location>
        <begin position="612"/>
        <end position="639"/>
    </location>
</feature>
<dbReference type="SUPFAM" id="SSF57903">
    <property type="entry name" value="FYVE/PHD zinc finger"/>
    <property type="match status" value="1"/>
</dbReference>
<evidence type="ECO:0000256" key="10">
    <source>
        <dbReference type="ARBA" id="ARBA00022964"/>
    </source>
</evidence>
<dbReference type="Gene3D" id="2.60.120.650">
    <property type="entry name" value="Cupin"/>
    <property type="match status" value="1"/>
</dbReference>
<evidence type="ECO:0000256" key="16">
    <source>
        <dbReference type="ARBA" id="ARBA00023242"/>
    </source>
</evidence>
<dbReference type="InterPro" id="IPR003347">
    <property type="entry name" value="JmjC_dom"/>
</dbReference>
<keyword evidence="15" id="KW-0804">Transcription</keyword>
<reference evidence="28" key="1">
    <citation type="submission" date="2012-01" db="EMBL/GenBank/DDBJ databases">
        <authorList>
            <person name="Walter R."/>
            <person name="Schartl M."/>
            <person name="Warren W."/>
        </authorList>
    </citation>
    <scope>NUCLEOTIDE SEQUENCE [LARGE SCALE GENOMIC DNA]</scope>
    <source>
        <strain evidence="28">JP 163 A</strain>
    </source>
</reference>
<evidence type="ECO:0000259" key="26">
    <source>
        <dbReference type="PROSITE" id="PS51805"/>
    </source>
</evidence>
<dbReference type="GeneTree" id="ENSGT00940000166168"/>
<dbReference type="Pfam" id="PF13832">
    <property type="entry name" value="zf-HC5HC2H_2"/>
    <property type="match status" value="1"/>
</dbReference>
<keyword evidence="5" id="KW-0479">Metal-binding</keyword>
<dbReference type="Gene3D" id="3.30.40.10">
    <property type="entry name" value="Zinc/RING finger domain, C3HC4 (zinc finger)"/>
    <property type="match status" value="2"/>
</dbReference>
<dbReference type="FunFam" id="2.60.120.650:FF:000003">
    <property type="entry name" value="Lysine-specific demethylase 4D"/>
    <property type="match status" value="1"/>
</dbReference>
<feature type="compositionally biased region" description="Polar residues" evidence="23">
    <location>
        <begin position="523"/>
        <end position="541"/>
    </location>
</feature>
<dbReference type="Ensembl" id="ENSXMAT00000034634.1">
    <property type="protein sequence ID" value="ENSXMAP00000034204.1"/>
    <property type="gene ID" value="ENSXMAG00000023645.1"/>
</dbReference>
<dbReference type="EC" id="1.14.11.66" evidence="4"/>
<dbReference type="InterPro" id="IPR034732">
    <property type="entry name" value="EPHD"/>
</dbReference>
<keyword evidence="14" id="KW-0805">Transcription regulation</keyword>
<dbReference type="FunFam" id="3.30.40.10:FF:000029">
    <property type="entry name" value="lysine-specific demethylase 4C isoform X1"/>
    <property type="match status" value="1"/>
</dbReference>
<evidence type="ECO:0000259" key="25">
    <source>
        <dbReference type="PROSITE" id="PS51184"/>
    </source>
</evidence>
<keyword evidence="8" id="KW-0862">Zinc</keyword>
<feature type="region of interest" description="Disordered" evidence="23">
    <location>
        <begin position="1073"/>
        <end position="1123"/>
    </location>
</feature>
<feature type="domain" description="PHD-type" evidence="26">
    <location>
        <begin position="1277"/>
        <end position="1392"/>
    </location>
</feature>
<reference evidence="27" key="3">
    <citation type="submission" date="2025-08" db="UniProtKB">
        <authorList>
            <consortium name="Ensembl"/>
        </authorList>
    </citation>
    <scope>IDENTIFICATION</scope>
    <source>
        <strain evidence="27">JP 163 A</strain>
    </source>
</reference>
<evidence type="ECO:0000256" key="21">
    <source>
        <dbReference type="ARBA" id="ARBA00080011"/>
    </source>
</evidence>
<dbReference type="GO" id="GO:0008270">
    <property type="term" value="F:zinc ion binding"/>
    <property type="evidence" value="ECO:0007669"/>
    <property type="project" value="UniProtKB-KW"/>
</dbReference>
<evidence type="ECO:0000256" key="19">
    <source>
        <dbReference type="ARBA" id="ARBA00069270"/>
    </source>
</evidence>
<feature type="region of interest" description="Disordered" evidence="23">
    <location>
        <begin position="986"/>
        <end position="1061"/>
    </location>
</feature>
<organism evidence="27 28">
    <name type="scientific">Xiphophorus maculatus</name>
    <name type="common">Southern platyfish</name>
    <name type="synonym">Platypoecilus maculatus</name>
    <dbReference type="NCBI Taxonomy" id="8083"/>
    <lineage>
        <taxon>Eukaryota</taxon>
        <taxon>Metazoa</taxon>
        <taxon>Chordata</taxon>
        <taxon>Craniata</taxon>
        <taxon>Vertebrata</taxon>
        <taxon>Euteleostomi</taxon>
        <taxon>Actinopterygii</taxon>
        <taxon>Neopterygii</taxon>
        <taxon>Teleostei</taxon>
        <taxon>Neoteleostei</taxon>
        <taxon>Acanthomorphata</taxon>
        <taxon>Ovalentaria</taxon>
        <taxon>Atherinomorphae</taxon>
        <taxon>Cyprinodontiformes</taxon>
        <taxon>Poeciliidae</taxon>
        <taxon>Poeciliinae</taxon>
        <taxon>Xiphophorus</taxon>
    </lineage>
</organism>
<dbReference type="GO" id="GO:0000785">
    <property type="term" value="C:chromatin"/>
    <property type="evidence" value="ECO:0007669"/>
    <property type="project" value="TreeGrafter"/>
</dbReference>
<evidence type="ECO:0000256" key="12">
    <source>
        <dbReference type="ARBA" id="ARBA00023002"/>
    </source>
</evidence>
<feature type="region of interest" description="Disordered" evidence="23">
    <location>
        <begin position="489"/>
        <end position="583"/>
    </location>
</feature>
<protein>
    <recommendedName>
        <fullName evidence="19">Lysine-specific demethylase 4B</fullName>
        <ecNumber evidence="4">1.14.11.66</ecNumber>
    </recommendedName>
    <alternativeName>
        <fullName evidence="20">JmjC domain-containing histone demethylation protein 3B</fullName>
    </alternativeName>
    <alternativeName>
        <fullName evidence="21">Jumonji domain-containing protein 2B</fullName>
    </alternativeName>
    <alternativeName>
        <fullName evidence="22">[histone H3]-trimethyl-L-lysine(9) demethylase 4B</fullName>
    </alternativeName>
</protein>
<comment type="cofactor">
    <cofactor evidence="1">
        <name>Fe(2+)</name>
        <dbReference type="ChEBI" id="CHEBI:29033"/>
    </cofactor>
</comment>
<dbReference type="InterPro" id="IPR002999">
    <property type="entry name" value="Tudor"/>
</dbReference>
<dbReference type="SUPFAM" id="SSF63748">
    <property type="entry name" value="Tudor/PWWP/MBT"/>
    <property type="match status" value="2"/>
</dbReference>
<comment type="catalytic activity">
    <reaction evidence="17">
        <text>N(6),N(6),N(6)-trimethyl-L-lysyl(9)-[histone H3] + 2 2-oxoglutarate + 2 O2 = N(6)-methyl-L-lysyl(9)-[histone H3] + 2 formaldehyde + 2 succinate + 2 CO2</text>
        <dbReference type="Rhea" id="RHEA:60200"/>
        <dbReference type="Rhea" id="RHEA-COMP:15538"/>
        <dbReference type="Rhea" id="RHEA-COMP:15542"/>
        <dbReference type="ChEBI" id="CHEBI:15379"/>
        <dbReference type="ChEBI" id="CHEBI:16526"/>
        <dbReference type="ChEBI" id="CHEBI:16810"/>
        <dbReference type="ChEBI" id="CHEBI:16842"/>
        <dbReference type="ChEBI" id="CHEBI:30031"/>
        <dbReference type="ChEBI" id="CHEBI:61929"/>
        <dbReference type="ChEBI" id="CHEBI:61961"/>
        <dbReference type="EC" id="1.14.11.66"/>
    </reaction>
</comment>
<dbReference type="InterPro" id="IPR013083">
    <property type="entry name" value="Znf_RING/FYVE/PHD"/>
</dbReference>
<dbReference type="PANTHER" id="PTHR10694">
    <property type="entry name" value="LYSINE-SPECIFIC DEMETHYLASE"/>
    <property type="match status" value="1"/>
</dbReference>
<evidence type="ECO:0000256" key="20">
    <source>
        <dbReference type="ARBA" id="ARBA00076122"/>
    </source>
</evidence>
<feature type="domain" description="JmjN" evidence="24">
    <location>
        <begin position="16"/>
        <end position="58"/>
    </location>
</feature>
<feature type="region of interest" description="Disordered" evidence="23">
    <location>
        <begin position="1176"/>
        <end position="1205"/>
    </location>
</feature>
<feature type="compositionally biased region" description="Basic residues" evidence="23">
    <location>
        <begin position="361"/>
        <end position="382"/>
    </location>
</feature>
<keyword evidence="9" id="KW-0156">Chromatin regulator</keyword>
<dbReference type="RefSeq" id="XP_023189454.1">
    <property type="nucleotide sequence ID" value="XM_023333686.1"/>
</dbReference>
<dbReference type="SUPFAM" id="SSF51197">
    <property type="entry name" value="Clavaminate synthase-like"/>
    <property type="match status" value="1"/>
</dbReference>
<keyword evidence="12" id="KW-0560">Oxidoreductase</keyword>
<keyword evidence="28" id="KW-1185">Reference proteome</keyword>
<dbReference type="PROSITE" id="PS51805">
    <property type="entry name" value="EPHD"/>
    <property type="match status" value="1"/>
</dbReference>
<evidence type="ECO:0000256" key="4">
    <source>
        <dbReference type="ARBA" id="ARBA00012900"/>
    </source>
</evidence>
<dbReference type="GeneID" id="102223593"/>
<evidence type="ECO:0000256" key="6">
    <source>
        <dbReference type="ARBA" id="ARBA00022737"/>
    </source>
</evidence>
<evidence type="ECO:0000256" key="9">
    <source>
        <dbReference type="ARBA" id="ARBA00022853"/>
    </source>
</evidence>
<evidence type="ECO:0000256" key="15">
    <source>
        <dbReference type="ARBA" id="ARBA00023163"/>
    </source>
</evidence>
<keyword evidence="6" id="KW-0677">Repeat</keyword>
<reference evidence="28" key="2">
    <citation type="journal article" date="2013" name="Nat. Genet.">
        <title>The genome of the platyfish, Xiphophorus maculatus, provides insights into evolutionary adaptation and several complex traits.</title>
        <authorList>
            <person name="Schartl M."/>
            <person name="Walter R.B."/>
            <person name="Shen Y."/>
            <person name="Garcia T."/>
            <person name="Catchen J."/>
            <person name="Amores A."/>
            <person name="Braasch I."/>
            <person name="Chalopin D."/>
            <person name="Volff J.N."/>
            <person name="Lesch K.P."/>
            <person name="Bisazza A."/>
            <person name="Minx P."/>
            <person name="Hillier L."/>
            <person name="Wilson R.K."/>
            <person name="Fuerstenberg S."/>
            <person name="Boore J."/>
            <person name="Searle S."/>
            <person name="Postlethwait J.H."/>
            <person name="Warren W.C."/>
        </authorList>
    </citation>
    <scope>NUCLEOTIDE SEQUENCE [LARGE SCALE GENOMIC DNA]</scope>
    <source>
        <strain evidence="28">JP 163 A</strain>
    </source>
</reference>
<dbReference type="STRING" id="8083.ENSXMAP00000034204"/>
<evidence type="ECO:0000256" key="1">
    <source>
        <dbReference type="ARBA" id="ARBA00001954"/>
    </source>
</evidence>
<keyword evidence="10" id="KW-0223">Dioxygenase</keyword>
<dbReference type="InterPro" id="IPR001965">
    <property type="entry name" value="Znf_PHD"/>
</dbReference>
<dbReference type="Pfam" id="PF13831">
    <property type="entry name" value="PHD_2"/>
    <property type="match status" value="1"/>
</dbReference>
<feature type="domain" description="JmjC" evidence="25">
    <location>
        <begin position="144"/>
        <end position="310"/>
    </location>
</feature>
<dbReference type="InterPro" id="IPR003349">
    <property type="entry name" value="JmjN"/>
</dbReference>
<sequence length="1581" mass="176561">MAGAEVSAPANPTCKIMTFRPTMEEFKDFNQYLVYMESQGAHRAGLAKVIPPKGWKPRRTYDDIDDLMIDAPIQQMVAGQSGLFTQYNIQKKPLSVQEFRRLANSDMYCTPRYLNYEDLERKYWKNLTFVSPIYGADVSGSLYDEDIEEWNIGHLNSILDVIEEDCGVSIQGVNTPYLYFGMWKTTFSWHTEDMDLYSINYLHFGEPKSWYAIPPEHGKRLERLATGFFPNSFKGCEAFLRHKMTLISPSILKKYGIPFDKITQEAGEFMITFPYGYHAGFNHGFNCAESTNFATLRWIDYGKVATQCTCSKDMVKISMEPFVKRFQPDRYASWMLGKDSTLIDHTVPTPSTTPELQSWLQRRRKTKSANKGGHSRMRSKRLRTTEEPVDLDGSLALSSSKRKPLGGQSAPKARRSAAGTSYKELEKGKKKQAESKHNQNQNLPQLSACKQMCVVKVNRVESKNLEFSKKDTSQSNPQTLLVEDRLKAAESEPQDLSGVTNWSPEGPREGPGAPQPHLEVSDSRFSAQQDLDSPSRTNRSAETLMDTCLSEPQAHVSASSTSALTMSTDTDRSTHTGTRNYTNDTVKAENMDVDVDPEHVNQHSDMKALYEPAEGDSYTPSGSFAASQHTQSVGKGSTEESLLPPLLQRNAADMPQLTPEPAGKVGASPLPPVLTQEMPSLTPADDDFTHFHKSGALSHQIAPVLQRETPTGSPSSQEAREEGTNLQPAEPCTGDHDNRWHLEASVNCEETAEANTDHLAASGLCKRTSGDVHEMLIKSAAEGDHATLESFIPEQSDTTQSQLIQRSVQLNLPNPNKDNCRTQRDGACSPNVMLLSANASDVPQTPDSSLHPQHENHSALKPNYHTMYSNCSFQHTEPKTSSSSIWKNFTSQSPAVLIQSLHPDLPSDFSHDPLPYTMWTEPQCKEVTDLEDAAKDLCRSENQEDEGSSLTWAQLEPTSLLSVGAIEPLGLCEDYELQKVEENRAGSVSRQSEADACLHPERVASLHRTEQDETDMEDEEASDLEDEEQQHSLKGRCSSDSSEEEEENDPNNYKCDESGLEPGEVSAYPALSAKRTTKSWRHPLRKPTARAVPTAVKQQTASDEEPPEASLAEEEEDEEGENEMEGWAKPLIYLWQNRKSCFSAEREYNAHAATMEPHCAVCTLFMPYYQADDNTEDSKSVTVKDPSKAVSPMETPPTPGCGGLRRSKPLVPEICFSFREQNCPPTPTNPLLQEDGTSPLLYCQSCCLQVHASCYGVAAEDISEQWSCDRCSEGGFADECCLCNLRGGALKKTQNNKWAHVMCAVALPEARFGDEPKRSPIDTSRIPIQRFKLKCIYCRSRCAGKRQAGACIQCSCGRCPTSFHVTCAHAAGVTMEPDDWPYVVSVTCHRHQSRSSSANQRLCQPPISLGQTVISKHKNLRYYSSKVTEITSQTFYEVMFDDGSFSNDTYPEDIVSRDCVNFGAPEVGEPVQVKWPDGLFYGAKYLGSNVSYMYQVEFEDGSQVLAKREDIYTLNEDLPKKVKRRLSTASSMRFQDAFFTTQGERKRQRTPNSRFQNDYVALPGLRTTAKSTWEHRSHKGK</sequence>
<feature type="compositionally biased region" description="Polar residues" evidence="23">
    <location>
        <begin position="618"/>
        <end position="635"/>
    </location>
</feature>
<evidence type="ECO:0000256" key="11">
    <source>
        <dbReference type="ARBA" id="ARBA00022990"/>
    </source>
</evidence>
<dbReference type="CTD" id="23081"/>
<dbReference type="OMA" id="ANQRLCQ"/>
<dbReference type="FunFam" id="3.10.330.70:FF:000001">
    <property type="entry name" value="Putative lysine-specific demethylase 4a"/>
    <property type="match status" value="1"/>
</dbReference>
<evidence type="ECO:0000256" key="18">
    <source>
        <dbReference type="ARBA" id="ARBA00054423"/>
    </source>
</evidence>
<dbReference type="SMART" id="SM00545">
    <property type="entry name" value="JmjN"/>
    <property type="match status" value="1"/>
</dbReference>
<dbReference type="InterPro" id="IPR011011">
    <property type="entry name" value="Znf_FYVE_PHD"/>
</dbReference>
<dbReference type="Proteomes" id="UP000002852">
    <property type="component" value="Unassembled WGS sequence"/>
</dbReference>
<dbReference type="GO" id="GO:0140684">
    <property type="term" value="F:histone H3K9me2/H3K9me3 demethylase activity"/>
    <property type="evidence" value="ECO:0007669"/>
    <property type="project" value="UniProtKB-EC"/>
</dbReference>
<dbReference type="PROSITE" id="PS51184">
    <property type="entry name" value="JMJC"/>
    <property type="match status" value="1"/>
</dbReference>
<dbReference type="PROSITE" id="PS51183">
    <property type="entry name" value="JMJN"/>
    <property type="match status" value="1"/>
</dbReference>
<keyword evidence="7" id="KW-0863">Zinc-finger</keyword>
<feature type="region of interest" description="Disordered" evidence="23">
    <location>
        <begin position="343"/>
        <end position="443"/>
    </location>
</feature>
<evidence type="ECO:0000256" key="23">
    <source>
        <dbReference type="SAM" id="MobiDB-lite"/>
    </source>
</evidence>
<evidence type="ECO:0000256" key="14">
    <source>
        <dbReference type="ARBA" id="ARBA00023015"/>
    </source>
</evidence>
<comment type="function">
    <text evidence="18">Histone demethylase that specifically demethylates 'Lys-9' of histone H3, thereby playing a role in histone code. Does not demethylate histone H3 'Lys-4', H3 'Lys-27', H3 'Lys-36' nor H4 'Lys-20'. Only able to demethylate trimethylated H3 'Lys-9', with a weaker activity than KDM4A, KDM4C and KDM4D. Demethylation of Lys residue generates formaldehyde and succinate. Plays a critical role in the development of the central nervous system (CNS).</text>
</comment>
<dbReference type="Gene3D" id="2.30.30.140">
    <property type="match status" value="1"/>
</dbReference>
<keyword evidence="16" id="KW-0539">Nucleus</keyword>
<accession>A0A3B5QS61</accession>
<dbReference type="GO" id="GO:0005634">
    <property type="term" value="C:nucleus"/>
    <property type="evidence" value="ECO:0007669"/>
    <property type="project" value="UniProtKB-SubCell"/>
</dbReference>
<dbReference type="GO" id="GO:0051864">
    <property type="term" value="F:histone H3K36 demethylase activity"/>
    <property type="evidence" value="ECO:0007669"/>
    <property type="project" value="TreeGrafter"/>
</dbReference>
<evidence type="ECO:0000256" key="17">
    <source>
        <dbReference type="ARBA" id="ARBA00049349"/>
    </source>
</evidence>
<dbReference type="SMART" id="SM00249">
    <property type="entry name" value="PHD"/>
    <property type="match status" value="2"/>
</dbReference>
<proteinExistence type="inferred from homology"/>
<dbReference type="InterPro" id="IPR019787">
    <property type="entry name" value="Znf_PHD-finger"/>
</dbReference>
<feature type="compositionally biased region" description="Acidic residues" evidence="23">
    <location>
        <begin position="1012"/>
        <end position="1028"/>
    </location>
</feature>
<feature type="compositionally biased region" description="Basic and acidic residues" evidence="23">
    <location>
        <begin position="423"/>
        <end position="437"/>
    </location>
</feature>
<comment type="subcellular location">
    <subcellularLocation>
        <location evidence="2">Nucleus</location>
    </subcellularLocation>
</comment>
<feature type="region of interest" description="Disordered" evidence="23">
    <location>
        <begin position="700"/>
        <end position="737"/>
    </location>
</feature>
<evidence type="ECO:0000256" key="8">
    <source>
        <dbReference type="ARBA" id="ARBA00022833"/>
    </source>
</evidence>
<feature type="compositionally biased region" description="Basic and acidic residues" evidence="23">
    <location>
        <begin position="992"/>
        <end position="1011"/>
    </location>
</feature>
<evidence type="ECO:0000256" key="2">
    <source>
        <dbReference type="ARBA" id="ARBA00004123"/>
    </source>
</evidence>
<dbReference type="InterPro" id="IPR040477">
    <property type="entry name" value="KDM4-like_Tudor"/>
</dbReference>
<dbReference type="Gene3D" id="3.10.330.70">
    <property type="match status" value="1"/>
</dbReference>
<evidence type="ECO:0000256" key="5">
    <source>
        <dbReference type="ARBA" id="ARBA00022723"/>
    </source>
</evidence>
<feature type="compositionally biased region" description="Low complexity" evidence="23">
    <location>
        <begin position="557"/>
        <end position="568"/>
    </location>
</feature>
<dbReference type="Pfam" id="PF18104">
    <property type="entry name" value="Tudor_2"/>
    <property type="match status" value="2"/>
</dbReference>
<evidence type="ECO:0000256" key="22">
    <source>
        <dbReference type="ARBA" id="ARBA00082446"/>
    </source>
</evidence>
<dbReference type="SMART" id="SM00333">
    <property type="entry name" value="TUDOR"/>
    <property type="match status" value="2"/>
</dbReference>
<keyword evidence="13" id="KW-0408">Iron</keyword>
<evidence type="ECO:0000259" key="24">
    <source>
        <dbReference type="PROSITE" id="PS51183"/>
    </source>
</evidence>
<dbReference type="CDD" id="cd20465">
    <property type="entry name" value="Tudor_JMJD2C_rpt1"/>
    <property type="match status" value="1"/>
</dbReference>
<dbReference type="GO" id="GO:0010468">
    <property type="term" value="P:regulation of gene expression"/>
    <property type="evidence" value="ECO:0007669"/>
    <property type="project" value="TreeGrafter"/>
</dbReference>
<comment type="similarity">
    <text evidence="3">Belongs to the JHDM3 histone demethylase family.</text>
</comment>
<evidence type="ECO:0000256" key="13">
    <source>
        <dbReference type="ARBA" id="ARBA00023004"/>
    </source>
</evidence>